<evidence type="ECO:0000313" key="8">
    <source>
        <dbReference type="Proteomes" id="UP000289734"/>
    </source>
</evidence>
<reference evidence="8" key="1">
    <citation type="submission" date="2019-01" db="EMBL/GenBank/DDBJ databases">
        <title>Cytophagaceae bacterium strain CAR-16.</title>
        <authorList>
            <person name="Chen W.-M."/>
        </authorList>
    </citation>
    <scope>NUCLEOTIDE SEQUENCE [LARGE SCALE GENOMIC DNA]</scope>
    <source>
        <strain evidence="8">ICH-30</strain>
    </source>
</reference>
<evidence type="ECO:0000259" key="6">
    <source>
        <dbReference type="Pfam" id="PF00155"/>
    </source>
</evidence>
<dbReference type="Proteomes" id="UP000289734">
    <property type="component" value="Unassembled WGS sequence"/>
</dbReference>
<dbReference type="GO" id="GO:0030170">
    <property type="term" value="F:pyridoxal phosphate binding"/>
    <property type="evidence" value="ECO:0007669"/>
    <property type="project" value="InterPro"/>
</dbReference>
<evidence type="ECO:0000256" key="4">
    <source>
        <dbReference type="ARBA" id="ARBA00022679"/>
    </source>
</evidence>
<dbReference type="OrthoDB" id="9802328at2"/>
<dbReference type="GO" id="GO:0005737">
    <property type="term" value="C:cytoplasm"/>
    <property type="evidence" value="ECO:0007669"/>
    <property type="project" value="TreeGrafter"/>
</dbReference>
<gene>
    <name evidence="7" type="ORF">EQG68_12910</name>
</gene>
<dbReference type="EMBL" id="SBKQ01000014">
    <property type="protein sequence ID" value="RXR29379.1"/>
    <property type="molecule type" value="Genomic_DNA"/>
</dbReference>
<dbReference type="InterPro" id="IPR015422">
    <property type="entry name" value="PyrdxlP-dep_Trfase_small"/>
</dbReference>
<keyword evidence="8" id="KW-1185">Reference proteome</keyword>
<comment type="cofactor">
    <cofactor evidence="1">
        <name>pyridoxal 5'-phosphate</name>
        <dbReference type="ChEBI" id="CHEBI:597326"/>
    </cofactor>
</comment>
<dbReference type="SUPFAM" id="SSF53383">
    <property type="entry name" value="PLP-dependent transferases"/>
    <property type="match status" value="1"/>
</dbReference>
<evidence type="ECO:0000313" key="7">
    <source>
        <dbReference type="EMBL" id="RXR29379.1"/>
    </source>
</evidence>
<dbReference type="PANTHER" id="PTHR43807">
    <property type="entry name" value="FI04487P"/>
    <property type="match status" value="1"/>
</dbReference>
<feature type="domain" description="Aminotransferase class I/classII large" evidence="6">
    <location>
        <begin position="24"/>
        <end position="372"/>
    </location>
</feature>
<dbReference type="NCBIfam" id="NF006569">
    <property type="entry name" value="PRK09082.1"/>
    <property type="match status" value="1"/>
</dbReference>
<name>A0A4Q1KJL3_9FLAO</name>
<dbReference type="InterPro" id="IPR015421">
    <property type="entry name" value="PyrdxlP-dep_Trfase_major"/>
</dbReference>
<dbReference type="Gene3D" id="3.90.1150.10">
    <property type="entry name" value="Aspartate Aminotransferase, domain 1"/>
    <property type="match status" value="1"/>
</dbReference>
<dbReference type="CDD" id="cd00609">
    <property type="entry name" value="AAT_like"/>
    <property type="match status" value="1"/>
</dbReference>
<evidence type="ECO:0000256" key="2">
    <source>
        <dbReference type="ARBA" id="ARBA00007441"/>
    </source>
</evidence>
<organism evidence="7 8">
    <name type="scientific">Flavobacterium piscinae</name>
    <dbReference type="NCBI Taxonomy" id="2506424"/>
    <lineage>
        <taxon>Bacteria</taxon>
        <taxon>Pseudomonadati</taxon>
        <taxon>Bacteroidota</taxon>
        <taxon>Flavobacteriia</taxon>
        <taxon>Flavobacteriales</taxon>
        <taxon>Flavobacteriaceae</taxon>
        <taxon>Flavobacterium</taxon>
    </lineage>
</organism>
<dbReference type="Pfam" id="PF00155">
    <property type="entry name" value="Aminotran_1_2"/>
    <property type="match status" value="1"/>
</dbReference>
<comment type="caution">
    <text evidence="7">The sequence shown here is derived from an EMBL/GenBank/DDBJ whole genome shotgun (WGS) entry which is preliminary data.</text>
</comment>
<keyword evidence="4 7" id="KW-0808">Transferase</keyword>
<evidence type="ECO:0000256" key="1">
    <source>
        <dbReference type="ARBA" id="ARBA00001933"/>
    </source>
</evidence>
<dbReference type="GO" id="GO:0016212">
    <property type="term" value="F:kynurenine-oxoglutarate transaminase activity"/>
    <property type="evidence" value="ECO:0007669"/>
    <property type="project" value="TreeGrafter"/>
</dbReference>
<dbReference type="AlphaFoldDB" id="A0A4Q1KJL3"/>
<dbReference type="FunFam" id="3.40.640.10:FF:000024">
    <property type="entry name" value="Kynurenine--oxoglutarate transaminase 3"/>
    <property type="match status" value="1"/>
</dbReference>
<proteinExistence type="inferred from homology"/>
<dbReference type="InterPro" id="IPR051326">
    <property type="entry name" value="Kynurenine-oxoglutarate_AT"/>
</dbReference>
<dbReference type="PANTHER" id="PTHR43807:SF20">
    <property type="entry name" value="FI04487P"/>
    <property type="match status" value="1"/>
</dbReference>
<dbReference type="RefSeq" id="WP_129465305.1">
    <property type="nucleotide sequence ID" value="NZ_SBKQ01000014.1"/>
</dbReference>
<keyword evidence="5" id="KW-0663">Pyridoxal phosphate</keyword>
<comment type="similarity">
    <text evidence="2">Belongs to the class-I pyridoxal-phosphate-dependent aminotransferase family.</text>
</comment>
<dbReference type="Gene3D" id="3.40.640.10">
    <property type="entry name" value="Type I PLP-dependent aspartate aminotransferase-like (Major domain)"/>
    <property type="match status" value="1"/>
</dbReference>
<sequence length="380" mass="43895">MLKLPNTSISIFTVMSKMANEYHAINLSQGFPNFPIDVRMTDIVTRLAKTDIHQYAPMAGYPPLLEKIAQLTLEHYQRKVNPSTEILITAGATEAIFATIQAFVQPQDEVIILDPSYDCYEMPIILSNAKPIRIALKDDYSPDFDLIKKHLSSKTRMLILNNPHNPSGKIWTEHDFIQLEKIIENFPNLLILSDEVYEFITFENKHISINTREKLKERSLIVSSFGKTLHLTGWKIGYLIAPEHLLKEVKKVHQYLVFSVNSLAQASINEYLTIFDVHEVAQLYLHKRNFFQNLLKETAFDLLPCEGTYFQTASYQNISDEKDLDFTKRLVTEFGVATIPLSVFYKDKTDLKRIRFCFAKEDELLMQAAERLIKIKQQNI</sequence>
<protein>
    <submittedName>
        <fullName evidence="7">Aminotransferase class I/II-fold pyridoxal phosphate-dependent enzyme</fullName>
    </submittedName>
</protein>
<evidence type="ECO:0000256" key="3">
    <source>
        <dbReference type="ARBA" id="ARBA00022576"/>
    </source>
</evidence>
<dbReference type="InterPro" id="IPR015424">
    <property type="entry name" value="PyrdxlP-dep_Trfase"/>
</dbReference>
<accession>A0A4Q1KJL3</accession>
<evidence type="ECO:0000256" key="5">
    <source>
        <dbReference type="ARBA" id="ARBA00022898"/>
    </source>
</evidence>
<keyword evidence="3 7" id="KW-0032">Aminotransferase</keyword>
<dbReference type="InterPro" id="IPR004839">
    <property type="entry name" value="Aminotransferase_I/II_large"/>
</dbReference>